<keyword evidence="6" id="KW-1185">Reference proteome</keyword>
<evidence type="ECO:0000256" key="1">
    <source>
        <dbReference type="ARBA" id="ARBA00022837"/>
    </source>
</evidence>
<feature type="region of interest" description="Disordered" evidence="2">
    <location>
        <begin position="1"/>
        <end position="20"/>
    </location>
</feature>
<evidence type="ECO:0000259" key="3">
    <source>
        <dbReference type="PROSITE" id="PS50222"/>
    </source>
</evidence>
<dbReference type="InterPro" id="IPR018247">
    <property type="entry name" value="EF_Hand_1_Ca_BS"/>
</dbReference>
<organism evidence="5 6">
    <name type="scientific">Symbiodinium natans</name>
    <dbReference type="NCBI Taxonomy" id="878477"/>
    <lineage>
        <taxon>Eukaryota</taxon>
        <taxon>Sar</taxon>
        <taxon>Alveolata</taxon>
        <taxon>Dinophyceae</taxon>
        <taxon>Suessiales</taxon>
        <taxon>Symbiodiniaceae</taxon>
        <taxon>Symbiodinium</taxon>
    </lineage>
</organism>
<dbReference type="PANTHER" id="PTHR11106">
    <property type="entry name" value="GANGLIOSIDE INDUCED DIFFERENTIATION ASSOCIATED PROTEIN 2-RELATED"/>
    <property type="match status" value="1"/>
</dbReference>
<evidence type="ECO:0000313" key="5">
    <source>
        <dbReference type="EMBL" id="CAE7273812.1"/>
    </source>
</evidence>
<dbReference type="Pfam" id="PF13499">
    <property type="entry name" value="EF-hand_7"/>
    <property type="match status" value="1"/>
</dbReference>
<dbReference type="OrthoDB" id="6133115at2759"/>
<dbReference type="CDD" id="cd00051">
    <property type="entry name" value="EFh"/>
    <property type="match status" value="1"/>
</dbReference>
<dbReference type="GO" id="GO:0005509">
    <property type="term" value="F:calcium ion binding"/>
    <property type="evidence" value="ECO:0007669"/>
    <property type="project" value="InterPro"/>
</dbReference>
<comment type="caution">
    <text evidence="5">The sequence shown here is derived from an EMBL/GenBank/DDBJ whole genome shotgun (WGS) entry which is preliminary data.</text>
</comment>
<protein>
    <submittedName>
        <fullName evidence="5">YmdB protein</fullName>
    </submittedName>
</protein>
<dbReference type="Proteomes" id="UP000604046">
    <property type="component" value="Unassembled WGS sequence"/>
</dbReference>
<dbReference type="SMART" id="SM00054">
    <property type="entry name" value="EFh"/>
    <property type="match status" value="2"/>
</dbReference>
<feature type="region of interest" description="Disordered" evidence="2">
    <location>
        <begin position="460"/>
        <end position="488"/>
    </location>
</feature>
<gene>
    <name evidence="5" type="primary">ymdB</name>
    <name evidence="5" type="ORF">SNAT2548_LOCUS14525</name>
</gene>
<dbReference type="InterPro" id="IPR002048">
    <property type="entry name" value="EF_hand_dom"/>
</dbReference>
<dbReference type="SUPFAM" id="SSF47473">
    <property type="entry name" value="EF-hand"/>
    <property type="match status" value="1"/>
</dbReference>
<dbReference type="AlphaFoldDB" id="A0A812N0C5"/>
<dbReference type="InterPro" id="IPR002589">
    <property type="entry name" value="Macro_dom"/>
</dbReference>
<sequence length="524" mass="55737">MAPKSAAPKAAAPKAAASKAAPKVAATKAAAAKAAPKAVAKAGRDELGVEVVKEVELPGGAKLRVSVGCIDRFEGDALVNAANQGCLGGGGVDGAITRAGGSRLHEARKALPATAGKRCATGSAVVTVGGDLKAKWCIHAVAPRYPGKDTKESKDESTLAECDALLRSAATAAMRLAKAKKAKRVAFPILAGGIFRGCRPLDVVIAQCLQGIQEGVYEGLESVYIVAFPGDPESLPILLDVAAKLEGPAEAPTPVRGEATEAIEATEATEAKVAVPVAVPELARTKSEQVVRVFREWDQDCDGRLKLEDMCTIFVNLGFTPEDAAKLFAQADVNADGLLDYAEFAQWLYDVSPAEFREQILRSHFPIASGPFGLTDETCQATFQCPGLLPFEVVAKMFMSLALQVELPSFQALFDFFCRAEGPELLSTTVQEGIPFGPRQKAVRKRAEVDFLFGLPPPLYGRGRPPRDAVSKGRSSSPGCRSDWLCNPRPLLATGERVRSGSRAQIFEEDLRDRGRSSERYEDD</sequence>
<evidence type="ECO:0000313" key="6">
    <source>
        <dbReference type="Proteomes" id="UP000604046"/>
    </source>
</evidence>
<dbReference type="PROSITE" id="PS51154">
    <property type="entry name" value="MACRO"/>
    <property type="match status" value="1"/>
</dbReference>
<dbReference type="PROSITE" id="PS50222">
    <property type="entry name" value="EF_HAND_2"/>
    <property type="match status" value="1"/>
</dbReference>
<dbReference type="PANTHER" id="PTHR11106:SF27">
    <property type="entry name" value="MACRO DOMAIN-CONTAINING PROTEIN"/>
    <property type="match status" value="1"/>
</dbReference>
<dbReference type="Pfam" id="PF01661">
    <property type="entry name" value="Macro"/>
    <property type="match status" value="1"/>
</dbReference>
<feature type="domain" description="EF-hand" evidence="3">
    <location>
        <begin position="319"/>
        <end position="354"/>
    </location>
</feature>
<reference evidence="5" key="1">
    <citation type="submission" date="2021-02" db="EMBL/GenBank/DDBJ databases">
        <authorList>
            <person name="Dougan E. K."/>
            <person name="Rhodes N."/>
            <person name="Thang M."/>
            <person name="Chan C."/>
        </authorList>
    </citation>
    <scope>NUCLEOTIDE SEQUENCE</scope>
</reference>
<dbReference type="InterPro" id="IPR011992">
    <property type="entry name" value="EF-hand-dom_pair"/>
</dbReference>
<dbReference type="Gene3D" id="3.40.220.10">
    <property type="entry name" value="Leucine Aminopeptidase, subunit E, domain 1"/>
    <property type="match status" value="1"/>
</dbReference>
<proteinExistence type="predicted"/>
<accession>A0A812N0C5</accession>
<dbReference type="Gene3D" id="1.10.238.10">
    <property type="entry name" value="EF-hand"/>
    <property type="match status" value="1"/>
</dbReference>
<evidence type="ECO:0000259" key="4">
    <source>
        <dbReference type="PROSITE" id="PS51154"/>
    </source>
</evidence>
<dbReference type="EMBL" id="CAJNDS010001713">
    <property type="protein sequence ID" value="CAE7273812.1"/>
    <property type="molecule type" value="Genomic_DNA"/>
</dbReference>
<dbReference type="InterPro" id="IPR043472">
    <property type="entry name" value="Macro_dom-like"/>
</dbReference>
<feature type="domain" description="Macro" evidence="4">
    <location>
        <begin position="50"/>
        <end position="246"/>
    </location>
</feature>
<dbReference type="SUPFAM" id="SSF52949">
    <property type="entry name" value="Macro domain-like"/>
    <property type="match status" value="1"/>
</dbReference>
<dbReference type="PROSITE" id="PS00018">
    <property type="entry name" value="EF_HAND_1"/>
    <property type="match status" value="1"/>
</dbReference>
<keyword evidence="1" id="KW-0106">Calcium</keyword>
<dbReference type="SMART" id="SM00506">
    <property type="entry name" value="A1pp"/>
    <property type="match status" value="1"/>
</dbReference>
<evidence type="ECO:0000256" key="2">
    <source>
        <dbReference type="SAM" id="MobiDB-lite"/>
    </source>
</evidence>
<name>A0A812N0C5_9DINO</name>